<evidence type="ECO:0000313" key="5">
    <source>
        <dbReference type="Proteomes" id="UP000435357"/>
    </source>
</evidence>
<dbReference type="AlphaFoldDB" id="A0A6N6M7K5"/>
<evidence type="ECO:0000259" key="3">
    <source>
        <dbReference type="Pfam" id="PF18962"/>
    </source>
</evidence>
<dbReference type="NCBIfam" id="TIGR04183">
    <property type="entry name" value="Por_Secre_tail"/>
    <property type="match status" value="1"/>
</dbReference>
<keyword evidence="1 2" id="KW-0732">Signal</keyword>
<sequence length="478" mass="53463">MLKTHLTLAFVILSFSLISQVTVNPVLDTQKLAILPFDYAQDGTEIPQSDIETGFFTSSNSMKAFYEEASYGKMTIDGTVYPYRTNQPPLFGTGYTNCYPVDSVIANQPDVDYSIIDNIILFAHDTVSGKSCGAGNSSSEKLPFTTPDGQLEFRRSGFRTEFYFPNDFSNTTSSTIAHELMHSFGNGFHSNSYVKENGEWKVQGYGNVFDILGLRSQASHPCSMLKHKLGWLTDNEIETVVESDTFRIYALEQTLPGQTQSLIIELPNQVDLQPNDTFKFDRLYLEYRGLTGFDSRTALQRRVRLKDNTYYPNDNPHGLSVIGVDCESMGECLPMLIDMHPDPIGGIGASYFPHEASDAPLKLNETYDVENNQISMEVVNVSEGNYIDVYISMPSNTGTETVKSNDIKVYPTPVKNILNIEGHEGRVSVDVYDMYGKLILSEITSKTLDVSDLASGMYILVMKDLTTNEQTQKRIIKN</sequence>
<dbReference type="InterPro" id="IPR026444">
    <property type="entry name" value="Secre_tail"/>
</dbReference>
<comment type="caution">
    <text evidence="4">The sequence shown here is derived from an EMBL/GenBank/DDBJ whole genome shotgun (WGS) entry which is preliminary data.</text>
</comment>
<evidence type="ECO:0000313" key="4">
    <source>
        <dbReference type="EMBL" id="KAB1065904.1"/>
    </source>
</evidence>
<dbReference type="RefSeq" id="WP_151165892.1">
    <property type="nucleotide sequence ID" value="NZ_WACR01000001.1"/>
</dbReference>
<evidence type="ECO:0000256" key="1">
    <source>
        <dbReference type="ARBA" id="ARBA00022729"/>
    </source>
</evidence>
<feature type="chain" id="PRO_5026691194" evidence="2">
    <location>
        <begin position="22"/>
        <end position="478"/>
    </location>
</feature>
<dbReference type="Proteomes" id="UP000435357">
    <property type="component" value="Unassembled WGS sequence"/>
</dbReference>
<dbReference type="EMBL" id="WACR01000001">
    <property type="protein sequence ID" value="KAB1065904.1"/>
    <property type="molecule type" value="Genomic_DNA"/>
</dbReference>
<feature type="domain" description="Secretion system C-terminal sorting" evidence="3">
    <location>
        <begin position="409"/>
        <end position="476"/>
    </location>
</feature>
<organism evidence="4 5">
    <name type="scientific">Salibacter halophilus</name>
    <dbReference type="NCBI Taxonomy" id="1803916"/>
    <lineage>
        <taxon>Bacteria</taxon>
        <taxon>Pseudomonadati</taxon>
        <taxon>Bacteroidota</taxon>
        <taxon>Flavobacteriia</taxon>
        <taxon>Flavobacteriales</taxon>
        <taxon>Salibacteraceae</taxon>
        <taxon>Salibacter</taxon>
    </lineage>
</organism>
<evidence type="ECO:0000256" key="2">
    <source>
        <dbReference type="SAM" id="SignalP"/>
    </source>
</evidence>
<keyword evidence="5" id="KW-1185">Reference proteome</keyword>
<proteinExistence type="predicted"/>
<gene>
    <name evidence="4" type="ORF">F3059_00075</name>
</gene>
<reference evidence="4 5" key="1">
    <citation type="submission" date="2019-09" db="EMBL/GenBank/DDBJ databases">
        <title>Genomes of Cryomorphaceae.</title>
        <authorList>
            <person name="Bowman J.P."/>
        </authorList>
    </citation>
    <scope>NUCLEOTIDE SEQUENCE [LARGE SCALE GENOMIC DNA]</scope>
    <source>
        <strain evidence="4 5">KCTC 52047</strain>
    </source>
</reference>
<name>A0A6N6M7K5_9FLAO</name>
<protein>
    <submittedName>
        <fullName evidence="4">T9SS type A sorting domain-containing protein</fullName>
    </submittedName>
</protein>
<feature type="signal peptide" evidence="2">
    <location>
        <begin position="1"/>
        <end position="21"/>
    </location>
</feature>
<dbReference type="OrthoDB" id="1110367at2"/>
<accession>A0A6N6M7K5</accession>
<dbReference type="Pfam" id="PF18962">
    <property type="entry name" value="Por_Secre_tail"/>
    <property type="match status" value="1"/>
</dbReference>